<keyword evidence="3" id="KW-0223">Dioxygenase</keyword>
<evidence type="ECO:0000256" key="2">
    <source>
        <dbReference type="ARBA" id="ARBA00022723"/>
    </source>
</evidence>
<gene>
    <name evidence="8" type="ORF">FIBSPDRAFT_892864</name>
</gene>
<evidence type="ECO:0000256" key="1">
    <source>
        <dbReference type="ARBA" id="ARBA00001961"/>
    </source>
</evidence>
<dbReference type="EMBL" id="KV417565">
    <property type="protein sequence ID" value="KZP19287.1"/>
    <property type="molecule type" value="Genomic_DNA"/>
</dbReference>
<evidence type="ECO:0000256" key="3">
    <source>
        <dbReference type="ARBA" id="ARBA00022964"/>
    </source>
</evidence>
<dbReference type="SMART" id="SM00702">
    <property type="entry name" value="P4Hc"/>
    <property type="match status" value="1"/>
</dbReference>
<protein>
    <recommendedName>
        <fullName evidence="7">Fe2OG dioxygenase domain-containing protein</fullName>
    </recommendedName>
</protein>
<dbReference type="OrthoDB" id="69177at2759"/>
<accession>A0A166HVK7</accession>
<dbReference type="InterPro" id="IPR005123">
    <property type="entry name" value="Oxoglu/Fe-dep_dioxygenase_dom"/>
</dbReference>
<dbReference type="PROSITE" id="PS51471">
    <property type="entry name" value="FE2OG_OXY"/>
    <property type="match status" value="1"/>
</dbReference>
<keyword evidence="2" id="KW-0479">Metal-binding</keyword>
<evidence type="ECO:0000256" key="4">
    <source>
        <dbReference type="ARBA" id="ARBA00023002"/>
    </source>
</evidence>
<dbReference type="PANTHER" id="PTHR10869">
    <property type="entry name" value="PROLYL 4-HYDROXYLASE ALPHA SUBUNIT"/>
    <property type="match status" value="1"/>
</dbReference>
<evidence type="ECO:0000259" key="7">
    <source>
        <dbReference type="PROSITE" id="PS51471"/>
    </source>
</evidence>
<dbReference type="Proteomes" id="UP000076532">
    <property type="component" value="Unassembled WGS sequence"/>
</dbReference>
<evidence type="ECO:0000313" key="8">
    <source>
        <dbReference type="EMBL" id="KZP19287.1"/>
    </source>
</evidence>
<keyword evidence="9" id="KW-1185">Reference proteome</keyword>
<feature type="compositionally biased region" description="Low complexity" evidence="6">
    <location>
        <begin position="251"/>
        <end position="270"/>
    </location>
</feature>
<dbReference type="GO" id="GO:0031418">
    <property type="term" value="F:L-ascorbic acid binding"/>
    <property type="evidence" value="ECO:0007669"/>
    <property type="project" value="InterPro"/>
</dbReference>
<proteinExistence type="predicted"/>
<dbReference type="GO" id="GO:0005783">
    <property type="term" value="C:endoplasmic reticulum"/>
    <property type="evidence" value="ECO:0007669"/>
    <property type="project" value="TreeGrafter"/>
</dbReference>
<feature type="domain" description="Fe2OG dioxygenase" evidence="7">
    <location>
        <begin position="361"/>
        <end position="483"/>
    </location>
</feature>
<name>A0A166HVK7_9AGAM</name>
<dbReference type="FunFam" id="2.60.120.620:FF:000020">
    <property type="entry name" value="Unplaced genomic scaffold supercont2.4, whole genome shotgun sequence"/>
    <property type="match status" value="1"/>
</dbReference>
<dbReference type="InterPro" id="IPR044862">
    <property type="entry name" value="Pro_4_hyd_alph_FE2OG_OXY"/>
</dbReference>
<reference evidence="8 9" key="1">
    <citation type="journal article" date="2016" name="Mol. Biol. Evol.">
        <title>Comparative Genomics of Early-Diverging Mushroom-Forming Fungi Provides Insights into the Origins of Lignocellulose Decay Capabilities.</title>
        <authorList>
            <person name="Nagy L.G."/>
            <person name="Riley R."/>
            <person name="Tritt A."/>
            <person name="Adam C."/>
            <person name="Daum C."/>
            <person name="Floudas D."/>
            <person name="Sun H."/>
            <person name="Yadav J.S."/>
            <person name="Pangilinan J."/>
            <person name="Larsson K.H."/>
            <person name="Matsuura K."/>
            <person name="Barry K."/>
            <person name="Labutti K."/>
            <person name="Kuo R."/>
            <person name="Ohm R.A."/>
            <person name="Bhattacharya S.S."/>
            <person name="Shirouzu T."/>
            <person name="Yoshinaga Y."/>
            <person name="Martin F.M."/>
            <person name="Grigoriev I.V."/>
            <person name="Hibbett D.S."/>
        </authorList>
    </citation>
    <scope>NUCLEOTIDE SEQUENCE [LARGE SCALE GENOMIC DNA]</scope>
    <source>
        <strain evidence="8 9">CBS 109695</strain>
    </source>
</reference>
<feature type="region of interest" description="Disordered" evidence="6">
    <location>
        <begin position="251"/>
        <end position="274"/>
    </location>
</feature>
<keyword evidence="4" id="KW-0560">Oxidoreductase</keyword>
<dbReference type="AlphaFoldDB" id="A0A166HVK7"/>
<dbReference type="GO" id="GO:0005506">
    <property type="term" value="F:iron ion binding"/>
    <property type="evidence" value="ECO:0007669"/>
    <property type="project" value="InterPro"/>
</dbReference>
<dbReference type="STRING" id="436010.A0A166HVK7"/>
<dbReference type="PANTHER" id="PTHR10869:SF247">
    <property type="entry name" value="FE2OG DIOXYGENASE DOMAIN-CONTAINING PROTEIN"/>
    <property type="match status" value="1"/>
</dbReference>
<dbReference type="Pfam" id="PF13640">
    <property type="entry name" value="2OG-FeII_Oxy_3"/>
    <property type="match status" value="1"/>
</dbReference>
<evidence type="ECO:0000313" key="9">
    <source>
        <dbReference type="Proteomes" id="UP000076532"/>
    </source>
</evidence>
<dbReference type="InterPro" id="IPR006620">
    <property type="entry name" value="Pro_4_hyd_alph"/>
</dbReference>
<dbReference type="Gene3D" id="2.60.120.620">
    <property type="entry name" value="q2cbj1_9rhob like domain"/>
    <property type="match status" value="1"/>
</dbReference>
<keyword evidence="5" id="KW-0408">Iron</keyword>
<comment type="cofactor">
    <cofactor evidence="1">
        <name>L-ascorbate</name>
        <dbReference type="ChEBI" id="CHEBI:38290"/>
    </cofactor>
</comment>
<evidence type="ECO:0000256" key="5">
    <source>
        <dbReference type="ARBA" id="ARBA00023004"/>
    </source>
</evidence>
<sequence length="485" mass="52246">MGKTGKALKKRRLAQFTTAHVVTKVAIDTEDDLEALEAFNADGLNQPCNDSDSLFLGGAVSESELSTTIKTLAALSHSPELIAQHRGPLKRLRGAVFDFQRAAAEQEGTGTSLTSRVSSALTGQRWTDAKVLLAEMRIRGQRPKLGALQRWTRDCDAASTADGSEGDREVLGVLDAIMRTADYAGADASPVRRHADWAPDAGQRTISTDQGKVDDIRALFRVCSNTPGNERRPPNLHPAIVYASSPNAISLSPASSSDSSSLPSPLQCSPPVEPVTRHDVPHVPGAFFLTSVLSPSECSAIISATSALEFLPDQPISSSDAPASILAANVYWLADPPFLAALWARLAHLLPETIAGKHVRGLNARFRVYRYVPGAIYRPHLDGAWPASGVDPTTGEYVYDSAPKDDPLWSRLTFLIYLNDEFSNGQTTFFLPSPTIGVLDARPVKPRQGSVLVFPHGETHALLHEGSPVTEGGKFVIRTDVLYTK</sequence>
<evidence type="ECO:0000256" key="6">
    <source>
        <dbReference type="SAM" id="MobiDB-lite"/>
    </source>
</evidence>
<dbReference type="GO" id="GO:0004656">
    <property type="term" value="F:procollagen-proline 4-dioxygenase activity"/>
    <property type="evidence" value="ECO:0007669"/>
    <property type="project" value="TreeGrafter"/>
</dbReference>
<organism evidence="8 9">
    <name type="scientific">Athelia psychrophila</name>
    <dbReference type="NCBI Taxonomy" id="1759441"/>
    <lineage>
        <taxon>Eukaryota</taxon>
        <taxon>Fungi</taxon>
        <taxon>Dikarya</taxon>
        <taxon>Basidiomycota</taxon>
        <taxon>Agaricomycotina</taxon>
        <taxon>Agaricomycetes</taxon>
        <taxon>Agaricomycetidae</taxon>
        <taxon>Atheliales</taxon>
        <taxon>Atheliaceae</taxon>
        <taxon>Athelia</taxon>
    </lineage>
</organism>
<dbReference type="InterPro" id="IPR045054">
    <property type="entry name" value="P4HA-like"/>
</dbReference>